<dbReference type="GO" id="GO:0005886">
    <property type="term" value="C:plasma membrane"/>
    <property type="evidence" value="ECO:0007669"/>
    <property type="project" value="TreeGrafter"/>
</dbReference>
<evidence type="ECO:0000313" key="1">
    <source>
        <dbReference type="EMBL" id="KAK9924995.1"/>
    </source>
</evidence>
<dbReference type="Proteomes" id="UP001457282">
    <property type="component" value="Unassembled WGS sequence"/>
</dbReference>
<name>A0AAW1WJC6_RUBAR</name>
<dbReference type="PANTHER" id="PTHR12286:SF5">
    <property type="entry name" value="SACCHAROPINE DEHYDROGENASE-LIKE OXIDOREDUCTASE"/>
    <property type="match status" value="1"/>
</dbReference>
<dbReference type="InterPro" id="IPR051276">
    <property type="entry name" value="Saccharopine_DH-like_oxidrdct"/>
</dbReference>
<dbReference type="Gene3D" id="3.40.50.720">
    <property type="entry name" value="NAD(P)-binding Rossmann-like Domain"/>
    <property type="match status" value="1"/>
</dbReference>
<protein>
    <submittedName>
        <fullName evidence="1">Uncharacterized protein</fullName>
    </submittedName>
</protein>
<dbReference type="AlphaFoldDB" id="A0AAW1WJC6"/>
<sequence length="118" mass="12832">MQDLPDPPYDLIILGASSFTGKYVVKEALKFLNTSSSPLNSLALAGRNPTKLTQILQWASHPNSPPLNPILTADATDPAEFGLMFKSRQWVALAVPNRVEAYVSLGSEKRIVGNFGTF</sequence>
<dbReference type="GO" id="GO:0005739">
    <property type="term" value="C:mitochondrion"/>
    <property type="evidence" value="ECO:0007669"/>
    <property type="project" value="TreeGrafter"/>
</dbReference>
<accession>A0AAW1WJC6</accession>
<dbReference type="GO" id="GO:0009247">
    <property type="term" value="P:glycolipid biosynthetic process"/>
    <property type="evidence" value="ECO:0007669"/>
    <property type="project" value="TreeGrafter"/>
</dbReference>
<dbReference type="PANTHER" id="PTHR12286">
    <property type="entry name" value="SACCHAROPINE DEHYDROGENASE-LIKE OXIDOREDUCTASE"/>
    <property type="match status" value="1"/>
</dbReference>
<reference evidence="1 2" key="1">
    <citation type="journal article" date="2023" name="G3 (Bethesda)">
        <title>A chromosome-length genome assembly and annotation of blackberry (Rubus argutus, cv. 'Hillquist').</title>
        <authorList>
            <person name="Bruna T."/>
            <person name="Aryal R."/>
            <person name="Dudchenko O."/>
            <person name="Sargent D.J."/>
            <person name="Mead D."/>
            <person name="Buti M."/>
            <person name="Cavallini A."/>
            <person name="Hytonen T."/>
            <person name="Andres J."/>
            <person name="Pham M."/>
            <person name="Weisz D."/>
            <person name="Mascagni F."/>
            <person name="Usai G."/>
            <person name="Natali L."/>
            <person name="Bassil N."/>
            <person name="Fernandez G.E."/>
            <person name="Lomsadze A."/>
            <person name="Armour M."/>
            <person name="Olukolu B."/>
            <person name="Poorten T."/>
            <person name="Britton C."/>
            <person name="Davik J."/>
            <person name="Ashrafi H."/>
            <person name="Aiden E.L."/>
            <person name="Borodovsky M."/>
            <person name="Worthington M."/>
        </authorList>
    </citation>
    <scope>NUCLEOTIDE SEQUENCE [LARGE SCALE GENOMIC DNA]</scope>
    <source>
        <strain evidence="1">PI 553951</strain>
    </source>
</reference>
<organism evidence="1 2">
    <name type="scientific">Rubus argutus</name>
    <name type="common">Southern blackberry</name>
    <dbReference type="NCBI Taxonomy" id="59490"/>
    <lineage>
        <taxon>Eukaryota</taxon>
        <taxon>Viridiplantae</taxon>
        <taxon>Streptophyta</taxon>
        <taxon>Embryophyta</taxon>
        <taxon>Tracheophyta</taxon>
        <taxon>Spermatophyta</taxon>
        <taxon>Magnoliopsida</taxon>
        <taxon>eudicotyledons</taxon>
        <taxon>Gunneridae</taxon>
        <taxon>Pentapetalae</taxon>
        <taxon>rosids</taxon>
        <taxon>fabids</taxon>
        <taxon>Rosales</taxon>
        <taxon>Rosaceae</taxon>
        <taxon>Rosoideae</taxon>
        <taxon>Rosoideae incertae sedis</taxon>
        <taxon>Rubus</taxon>
    </lineage>
</organism>
<keyword evidence="2" id="KW-1185">Reference proteome</keyword>
<dbReference type="GO" id="GO:0005811">
    <property type="term" value="C:lipid droplet"/>
    <property type="evidence" value="ECO:0007669"/>
    <property type="project" value="TreeGrafter"/>
</dbReference>
<proteinExistence type="predicted"/>
<dbReference type="EMBL" id="JBEDUW010000006">
    <property type="protein sequence ID" value="KAK9924995.1"/>
    <property type="molecule type" value="Genomic_DNA"/>
</dbReference>
<gene>
    <name evidence="1" type="ORF">M0R45_033336</name>
</gene>
<comment type="caution">
    <text evidence="1">The sequence shown here is derived from an EMBL/GenBank/DDBJ whole genome shotgun (WGS) entry which is preliminary data.</text>
</comment>
<evidence type="ECO:0000313" key="2">
    <source>
        <dbReference type="Proteomes" id="UP001457282"/>
    </source>
</evidence>